<proteinExistence type="predicted"/>
<gene>
    <name evidence="1" type="ORF">VP1G_10601</name>
</gene>
<name>A0A194UPC0_CYTMA</name>
<dbReference type="Proteomes" id="UP000078576">
    <property type="component" value="Unassembled WGS sequence"/>
</dbReference>
<reference evidence="2" key="1">
    <citation type="submission" date="2014-12" db="EMBL/GenBank/DDBJ databases">
        <title>Genome Sequence of Valsa Canker Pathogens Uncovers a Specific Adaption of Colonization on Woody Bark.</title>
        <authorList>
            <person name="Yin Z."/>
            <person name="Liu H."/>
            <person name="Gao X."/>
            <person name="Li Z."/>
            <person name="Song N."/>
            <person name="Ke X."/>
            <person name="Dai Q."/>
            <person name="Wu Y."/>
            <person name="Sun Y."/>
            <person name="Xu J.-R."/>
            <person name="Kang Z.K."/>
            <person name="Wang L."/>
            <person name="Huang L."/>
        </authorList>
    </citation>
    <scope>NUCLEOTIDE SEQUENCE [LARGE SCALE GENOMIC DNA]</scope>
    <source>
        <strain evidence="2">SXYL134</strain>
    </source>
</reference>
<accession>A0A194UPC0</accession>
<evidence type="ECO:0000313" key="1">
    <source>
        <dbReference type="EMBL" id="KUI53515.1"/>
    </source>
</evidence>
<sequence>MYKKASEACPAPAGSTLQVIAQLLVPAREEHLLLLVPPDQHADLLGVRRQGVVLGLGVEVLEQEALGRLHPLVLQLPEADLVDHGGRQHGLLVRLGDAVHLLVRVRRQVRHDLVRRDAVADGLPDRVARQAARHHAREPVAQVAEQREDRDLQRGGRVCVDAVVGLEDDEALVLAAAAAAFPVACACPCAAARTCYGGVEARRDAAER</sequence>
<protein>
    <submittedName>
        <fullName evidence="1">Uncharacterized protein</fullName>
    </submittedName>
</protein>
<organism evidence="1 2">
    <name type="scientific">Cytospora mali</name>
    <name type="common">Apple Valsa canker fungus</name>
    <name type="synonym">Valsa mali</name>
    <dbReference type="NCBI Taxonomy" id="578113"/>
    <lineage>
        <taxon>Eukaryota</taxon>
        <taxon>Fungi</taxon>
        <taxon>Dikarya</taxon>
        <taxon>Ascomycota</taxon>
        <taxon>Pezizomycotina</taxon>
        <taxon>Sordariomycetes</taxon>
        <taxon>Sordariomycetidae</taxon>
        <taxon>Diaporthales</taxon>
        <taxon>Cytosporaceae</taxon>
        <taxon>Cytospora</taxon>
    </lineage>
</organism>
<evidence type="ECO:0000313" key="2">
    <source>
        <dbReference type="Proteomes" id="UP000078576"/>
    </source>
</evidence>
<dbReference type="AlphaFoldDB" id="A0A194UPC0"/>
<keyword evidence="2" id="KW-1185">Reference proteome</keyword>
<dbReference type="EMBL" id="KN714669">
    <property type="protein sequence ID" value="KUI53515.1"/>
    <property type="molecule type" value="Genomic_DNA"/>
</dbReference>